<dbReference type="AlphaFoldDB" id="A0A0X3PNI0"/>
<dbReference type="EMBL" id="GEEE01009770">
    <property type="protein sequence ID" value="JAP53455.1"/>
    <property type="molecule type" value="Transcribed_RNA"/>
</dbReference>
<name>A0A0X3PNI0_SCHSO</name>
<gene>
    <name evidence="2" type="ORF">TR126982</name>
</gene>
<evidence type="ECO:0000313" key="2">
    <source>
        <dbReference type="EMBL" id="JAP53455.1"/>
    </source>
</evidence>
<feature type="region of interest" description="Disordered" evidence="1">
    <location>
        <begin position="225"/>
        <end position="244"/>
    </location>
</feature>
<feature type="region of interest" description="Disordered" evidence="1">
    <location>
        <begin position="177"/>
        <end position="212"/>
    </location>
</feature>
<reference evidence="2" key="1">
    <citation type="submission" date="2016-01" db="EMBL/GenBank/DDBJ databases">
        <title>Reference transcriptome for the parasite Schistocephalus solidus: insights into the molecular evolution of parasitism.</title>
        <authorList>
            <person name="Hebert F.O."/>
            <person name="Grambauer S."/>
            <person name="Barber I."/>
            <person name="Landry C.R."/>
            <person name="Aubin-Horth N."/>
        </authorList>
    </citation>
    <scope>NUCLEOTIDE SEQUENCE</scope>
</reference>
<accession>A0A0X3PNI0</accession>
<feature type="region of interest" description="Disordered" evidence="1">
    <location>
        <begin position="1"/>
        <end position="82"/>
    </location>
</feature>
<evidence type="ECO:0008006" key="3">
    <source>
        <dbReference type="Google" id="ProtNLM"/>
    </source>
</evidence>
<proteinExistence type="predicted"/>
<organism evidence="2">
    <name type="scientific">Schistocephalus solidus</name>
    <name type="common">Tapeworm</name>
    <dbReference type="NCBI Taxonomy" id="70667"/>
    <lineage>
        <taxon>Eukaryota</taxon>
        <taxon>Metazoa</taxon>
        <taxon>Spiralia</taxon>
        <taxon>Lophotrochozoa</taxon>
        <taxon>Platyhelminthes</taxon>
        <taxon>Cestoda</taxon>
        <taxon>Eucestoda</taxon>
        <taxon>Diphyllobothriidea</taxon>
        <taxon>Diphyllobothriidae</taxon>
        <taxon>Schistocephalus</taxon>
    </lineage>
</organism>
<protein>
    <recommendedName>
        <fullName evidence="3">TPX2 C-terminal domain-containing protein</fullName>
    </recommendedName>
</protein>
<feature type="compositionally biased region" description="Pro residues" evidence="1">
    <location>
        <begin position="184"/>
        <end position="195"/>
    </location>
</feature>
<feature type="compositionally biased region" description="Low complexity" evidence="1">
    <location>
        <begin position="19"/>
        <end position="28"/>
    </location>
</feature>
<evidence type="ECO:0000256" key="1">
    <source>
        <dbReference type="SAM" id="MobiDB-lite"/>
    </source>
</evidence>
<sequence length="244" mass="26278">MAASILDRAVPKRVRHSSEASTQSSAVSIRLQAGVPFQGSRTRPVRSALPPQLAAAVPNNPSSQGDFRVRASTGRSRRSEVPSQLATAVPNAPSSQAYIRVRSATMRSRRSEAPVQSTASVANTPLTHRGVRVRASMTPKITQPKPFTFESRDKAALASRERRVAAELETRMKLANSFRAQPMPVGPPDPLPSPRPISLTAAASPNLQTRKRAVQRRAFEDMLAAKRASLDKKTGSDAEGERGA</sequence>